<comment type="subcellular location">
    <subcellularLocation>
        <location evidence="1 7">Cell membrane</location>
        <topology evidence="1 7">Multi-pass membrane protein</topology>
    </subcellularLocation>
</comment>
<evidence type="ECO:0000256" key="6">
    <source>
        <dbReference type="ARBA" id="ARBA00023136"/>
    </source>
</evidence>
<dbReference type="EMBL" id="JAAXOM010000003">
    <property type="protein sequence ID" value="NKX88322.1"/>
    <property type="molecule type" value="Genomic_DNA"/>
</dbReference>
<dbReference type="Gene3D" id="1.10.3720.10">
    <property type="entry name" value="MetI-like"/>
    <property type="match status" value="1"/>
</dbReference>
<dbReference type="PANTHER" id="PTHR43163">
    <property type="entry name" value="DIPEPTIDE TRANSPORT SYSTEM PERMEASE PROTEIN DPPB-RELATED"/>
    <property type="match status" value="1"/>
</dbReference>
<dbReference type="CDD" id="cd06261">
    <property type="entry name" value="TM_PBP2"/>
    <property type="match status" value="1"/>
</dbReference>
<feature type="transmembrane region" description="Helical" evidence="7">
    <location>
        <begin position="282"/>
        <end position="309"/>
    </location>
</feature>
<dbReference type="AlphaFoldDB" id="A0A846W4Y5"/>
<keyword evidence="3" id="KW-1003">Cell membrane</keyword>
<evidence type="ECO:0000256" key="1">
    <source>
        <dbReference type="ARBA" id="ARBA00004651"/>
    </source>
</evidence>
<feature type="transmembrane region" description="Helical" evidence="7">
    <location>
        <begin position="183"/>
        <end position="202"/>
    </location>
</feature>
<feature type="domain" description="ABC transmembrane type-1" evidence="9">
    <location>
        <begin position="95"/>
        <end position="302"/>
    </location>
</feature>
<protein>
    <submittedName>
        <fullName evidence="10">ABC transporter permease</fullName>
    </submittedName>
</protein>
<dbReference type="InterPro" id="IPR000515">
    <property type="entry name" value="MetI-like"/>
</dbReference>
<comment type="similarity">
    <text evidence="7">Belongs to the binding-protein-dependent transport system permease family.</text>
</comment>
<dbReference type="Pfam" id="PF00528">
    <property type="entry name" value="BPD_transp_1"/>
    <property type="match status" value="1"/>
</dbReference>
<name>A0A846W4Y5_9NOCA</name>
<reference evidence="10 11" key="1">
    <citation type="submission" date="2020-04" db="EMBL/GenBank/DDBJ databases">
        <title>MicrobeNet Type strains.</title>
        <authorList>
            <person name="Nicholson A.C."/>
        </authorList>
    </citation>
    <scope>NUCLEOTIDE SEQUENCE [LARGE SCALE GENOMIC DNA]</scope>
    <source>
        <strain evidence="10 11">DSM 44960</strain>
    </source>
</reference>
<feature type="signal peptide" evidence="8">
    <location>
        <begin position="1"/>
        <end position="24"/>
    </location>
</feature>
<evidence type="ECO:0000256" key="7">
    <source>
        <dbReference type="RuleBase" id="RU363032"/>
    </source>
</evidence>
<evidence type="ECO:0000256" key="3">
    <source>
        <dbReference type="ARBA" id="ARBA00022475"/>
    </source>
</evidence>
<keyword evidence="8" id="KW-0732">Signal</keyword>
<comment type="caution">
    <text evidence="10">The sequence shown here is derived from an EMBL/GenBank/DDBJ whole genome shotgun (WGS) entry which is preliminary data.</text>
</comment>
<sequence>MTRRRVLTMIPVLVAVSAALFAAAAVSPFDPLVGYLGDRYVTTGAADRAVLAGQLGLDVPWYRLYAQWAADLCTGDLGASRSFAQPVSELLAQRIPWTMLLVTVAMTVAVAVSLVAGVVAGMRRGGLLDRVVSTVCVALQGLPPFVVSLAVIGVFAVGLGWLPPAGLTDAGAEVDAAQVARHLVLPAAALAVSQLPWLLLAVRETVAANRGEDFVVGAVTRSIDTATITRRHILPSSLAPFVTILGARLPEVVVGAVLVEEIFSWPGVAGAFVQSAKDLDMALLATLTVATTGAVLLGSLLADIAVVLLDPRVRADG</sequence>
<dbReference type="Proteomes" id="UP000572007">
    <property type="component" value="Unassembled WGS sequence"/>
</dbReference>
<dbReference type="InterPro" id="IPR035906">
    <property type="entry name" value="MetI-like_sf"/>
</dbReference>
<keyword evidence="6 7" id="KW-0472">Membrane</keyword>
<keyword evidence="4 7" id="KW-0812">Transmembrane</keyword>
<evidence type="ECO:0000313" key="11">
    <source>
        <dbReference type="Proteomes" id="UP000572007"/>
    </source>
</evidence>
<dbReference type="RefSeq" id="WP_084456719.1">
    <property type="nucleotide sequence ID" value="NZ_JAAXOM010000003.1"/>
</dbReference>
<proteinExistence type="inferred from homology"/>
<evidence type="ECO:0000256" key="5">
    <source>
        <dbReference type="ARBA" id="ARBA00022989"/>
    </source>
</evidence>
<evidence type="ECO:0000313" key="10">
    <source>
        <dbReference type="EMBL" id="NKX88322.1"/>
    </source>
</evidence>
<organism evidence="10 11">
    <name type="scientific">Nocardia coubleae</name>
    <dbReference type="NCBI Taxonomy" id="356147"/>
    <lineage>
        <taxon>Bacteria</taxon>
        <taxon>Bacillati</taxon>
        <taxon>Actinomycetota</taxon>
        <taxon>Actinomycetes</taxon>
        <taxon>Mycobacteriales</taxon>
        <taxon>Nocardiaceae</taxon>
        <taxon>Nocardia</taxon>
    </lineage>
</organism>
<feature type="chain" id="PRO_5032653237" evidence="8">
    <location>
        <begin position="25"/>
        <end position="317"/>
    </location>
</feature>
<evidence type="ECO:0000256" key="4">
    <source>
        <dbReference type="ARBA" id="ARBA00022692"/>
    </source>
</evidence>
<dbReference type="PANTHER" id="PTHR43163:SF9">
    <property type="entry name" value="ABC TRANSPORTER PERMEASE PROTEIN"/>
    <property type="match status" value="1"/>
</dbReference>
<dbReference type="GO" id="GO:0055085">
    <property type="term" value="P:transmembrane transport"/>
    <property type="evidence" value="ECO:0007669"/>
    <property type="project" value="InterPro"/>
</dbReference>
<evidence type="ECO:0000256" key="2">
    <source>
        <dbReference type="ARBA" id="ARBA00022448"/>
    </source>
</evidence>
<keyword evidence="5 7" id="KW-1133">Transmembrane helix</keyword>
<dbReference type="GO" id="GO:0005886">
    <property type="term" value="C:plasma membrane"/>
    <property type="evidence" value="ECO:0007669"/>
    <property type="project" value="UniProtKB-SubCell"/>
</dbReference>
<dbReference type="PROSITE" id="PS50928">
    <property type="entry name" value="ABC_TM1"/>
    <property type="match status" value="1"/>
</dbReference>
<keyword evidence="11" id="KW-1185">Reference proteome</keyword>
<evidence type="ECO:0000259" key="9">
    <source>
        <dbReference type="PROSITE" id="PS50928"/>
    </source>
</evidence>
<evidence type="ECO:0000256" key="8">
    <source>
        <dbReference type="SAM" id="SignalP"/>
    </source>
</evidence>
<keyword evidence="2 7" id="KW-0813">Transport</keyword>
<dbReference type="SUPFAM" id="SSF161098">
    <property type="entry name" value="MetI-like"/>
    <property type="match status" value="1"/>
</dbReference>
<feature type="transmembrane region" description="Helical" evidence="7">
    <location>
        <begin position="97"/>
        <end position="121"/>
    </location>
</feature>
<gene>
    <name evidence="10" type="ORF">HGA10_13495</name>
</gene>
<feature type="transmembrane region" description="Helical" evidence="7">
    <location>
        <begin position="142"/>
        <end position="163"/>
    </location>
</feature>
<accession>A0A846W4Y5</accession>